<feature type="region of interest" description="Disordered" evidence="1">
    <location>
        <begin position="495"/>
        <end position="551"/>
    </location>
</feature>
<sequence length="660" mass="72348">PPFECFAIGPGLGDANFVHNGALLLKDWVSFNGTRYGWLSRAAGRPKGSPRYYPVAIYLLTLFNHASGKSVPKQSLLYMWSMASSTHCTAKHASRTRLDVYAVMMETPRHRESSSANSPPSVLMSTSGDRYQSRCKATAKNTIFATVTSESRPKSHQIHAIADDARALHAWSNDAKPSQQERLQSPPTGLPRSSAPTRHRPASLSLRNTNGCTAISTPELKQRICDTRINGIAAIVQVPTDNREPTPPTPTTPPAVFAMGNAHSSHPTDHSADDKSMRSVVHVRRSSKPISRKSSFNVFKRIDSRSPLPRDVTASVMSILHRDAPSKDDGAPDSDGLVSVPTDPFFDQPEDCDGQYPRSPKVHSASSITMTESRAHLPLSASTTIRDFRSTETSEDDSLAITPQIHEPDATRDDVDILSTISPTIPAPSPLPEDSPHKYGLRDEIDTPEVPDAPENIELPKARRKSSGPELFNEAKNLQSASSFLNGLSTARRRAESAAAMHNAESTDGSWERVTGSSNGTSRPPSTRPPSRPSTAHQDSAGRRKGHNFKSSGFAYTRSLTLNQIKCYRDHDRLLLSRNKHAPVECAVCHIDDDTEHFSCSWCALRMCKFCRKDFAERGMTALRERIKLAELGGRRVDSAHSSASNESLEELAKLTSAYT</sequence>
<reference evidence="2 3" key="1">
    <citation type="submission" date="2015-07" db="EMBL/GenBank/DDBJ databases">
        <title>Comparative genomics of the Sigatoka disease complex on banana suggests a link between parallel evolutionary changes in Pseudocercospora fijiensis and Pseudocercospora eumusae and increased virulence on the banana host.</title>
        <authorList>
            <person name="Chang T.-C."/>
            <person name="Salvucci A."/>
            <person name="Crous P.W."/>
            <person name="Stergiopoulos I."/>
        </authorList>
    </citation>
    <scope>NUCLEOTIDE SEQUENCE [LARGE SCALE GENOMIC DNA]</scope>
    <source>
        <strain evidence="2 3">CBS 114824</strain>
    </source>
</reference>
<feature type="region of interest" description="Disordered" evidence="1">
    <location>
        <begin position="238"/>
        <end position="277"/>
    </location>
</feature>
<proteinExistence type="predicted"/>
<keyword evidence="3" id="KW-1185">Reference proteome</keyword>
<comment type="caution">
    <text evidence="2">The sequence shown here is derived from an EMBL/GenBank/DDBJ whole genome shotgun (WGS) entry which is preliminary data.</text>
</comment>
<feature type="compositionally biased region" description="Polar residues" evidence="1">
    <location>
        <begin position="504"/>
        <end position="520"/>
    </location>
</feature>
<feature type="region of interest" description="Disordered" evidence="1">
    <location>
        <begin position="421"/>
        <end position="469"/>
    </location>
</feature>
<feature type="compositionally biased region" description="Basic and acidic residues" evidence="1">
    <location>
        <begin position="266"/>
        <end position="277"/>
    </location>
</feature>
<protein>
    <submittedName>
        <fullName evidence="2">Uncharacterized protein</fullName>
    </submittedName>
</protein>
<feature type="non-terminal residue" evidence="2">
    <location>
        <position position="1"/>
    </location>
</feature>
<evidence type="ECO:0000256" key="1">
    <source>
        <dbReference type="SAM" id="MobiDB-lite"/>
    </source>
</evidence>
<dbReference type="AlphaFoldDB" id="A0A139HJ42"/>
<accession>A0A139HJ42</accession>
<evidence type="ECO:0000313" key="3">
    <source>
        <dbReference type="Proteomes" id="UP000070133"/>
    </source>
</evidence>
<gene>
    <name evidence="2" type="ORF">AC578_4173</name>
</gene>
<feature type="compositionally biased region" description="Polar residues" evidence="1">
    <location>
        <begin position="175"/>
        <end position="187"/>
    </location>
</feature>
<feature type="compositionally biased region" description="Basic and acidic residues" evidence="1">
    <location>
        <begin position="434"/>
        <end position="445"/>
    </location>
</feature>
<dbReference type="Proteomes" id="UP000070133">
    <property type="component" value="Unassembled WGS sequence"/>
</dbReference>
<dbReference type="STRING" id="321146.A0A139HJ42"/>
<dbReference type="EMBL" id="LFZN01000041">
    <property type="protein sequence ID" value="KXT02518.1"/>
    <property type="molecule type" value="Genomic_DNA"/>
</dbReference>
<organism evidence="2 3">
    <name type="scientific">Pseudocercospora eumusae</name>
    <dbReference type="NCBI Taxonomy" id="321146"/>
    <lineage>
        <taxon>Eukaryota</taxon>
        <taxon>Fungi</taxon>
        <taxon>Dikarya</taxon>
        <taxon>Ascomycota</taxon>
        <taxon>Pezizomycotina</taxon>
        <taxon>Dothideomycetes</taxon>
        <taxon>Dothideomycetidae</taxon>
        <taxon>Mycosphaerellales</taxon>
        <taxon>Mycosphaerellaceae</taxon>
        <taxon>Pseudocercospora</taxon>
    </lineage>
</organism>
<name>A0A139HJ42_9PEZI</name>
<feature type="region of interest" description="Disordered" evidence="1">
    <location>
        <begin position="173"/>
        <end position="210"/>
    </location>
</feature>
<dbReference type="OrthoDB" id="5425130at2759"/>
<evidence type="ECO:0000313" key="2">
    <source>
        <dbReference type="EMBL" id="KXT02518.1"/>
    </source>
</evidence>